<dbReference type="AlphaFoldDB" id="C0VZ48"/>
<protein>
    <submittedName>
        <fullName evidence="1">Uncharacterized protein</fullName>
    </submittedName>
</protein>
<sequence length="50" mass="6171">MDFYLEKQGLRKERFFKRFFFPEGGKNRICENLANFKFSLLYCGFYVFPK</sequence>
<evidence type="ECO:0000313" key="1">
    <source>
        <dbReference type="EMBL" id="EEH64701.1"/>
    </source>
</evidence>
<gene>
    <name evidence="1" type="ORF">HMPREF0044_0438</name>
</gene>
<name>C0VZ48_9ACTO</name>
<evidence type="ECO:0000313" key="2">
    <source>
        <dbReference type="Proteomes" id="UP000010301"/>
    </source>
</evidence>
<comment type="caution">
    <text evidence="1">The sequence shown here is derived from an EMBL/GenBank/DDBJ whole genome shotgun (WGS) entry which is preliminary data.</text>
</comment>
<dbReference type="STRING" id="525245.HMPREF0044_0438"/>
<organism evidence="1 2">
    <name type="scientific">Gleimia coleocanis DSM 15436</name>
    <dbReference type="NCBI Taxonomy" id="525245"/>
    <lineage>
        <taxon>Bacteria</taxon>
        <taxon>Bacillati</taxon>
        <taxon>Actinomycetota</taxon>
        <taxon>Actinomycetes</taxon>
        <taxon>Actinomycetales</taxon>
        <taxon>Actinomycetaceae</taxon>
        <taxon>Gleimia</taxon>
    </lineage>
</organism>
<keyword evidence="2" id="KW-1185">Reference proteome</keyword>
<proteinExistence type="predicted"/>
<dbReference type="Proteomes" id="UP000010301">
    <property type="component" value="Unassembled WGS sequence"/>
</dbReference>
<dbReference type="HOGENOM" id="CLU_3113562_0_0_11"/>
<dbReference type="EMBL" id="ACFG01000004">
    <property type="protein sequence ID" value="EEH64701.1"/>
    <property type="molecule type" value="Genomic_DNA"/>
</dbReference>
<reference evidence="1 2" key="1">
    <citation type="submission" date="2009-01" db="EMBL/GenBank/DDBJ databases">
        <authorList>
            <person name="Qin X."/>
            <person name="Bachman B."/>
            <person name="Battles P."/>
            <person name="Bell A."/>
            <person name="Bess C."/>
            <person name="Bickham C."/>
            <person name="Chaboub L."/>
            <person name="Chen D."/>
            <person name="Coyle M."/>
            <person name="Deiros D.R."/>
            <person name="Dinh H."/>
            <person name="Forbes L."/>
            <person name="Fowler G."/>
            <person name="Francisco L."/>
            <person name="Fu Q."/>
            <person name="Gubbala S."/>
            <person name="Hale W."/>
            <person name="Han Y."/>
            <person name="Hemphill L."/>
            <person name="Highlander S.K."/>
            <person name="Hirani K."/>
            <person name="Hogues M."/>
            <person name="Jackson L."/>
            <person name="Jakkamsetti A."/>
            <person name="Javaid M."/>
            <person name="Jiang H."/>
            <person name="Korchina V."/>
            <person name="Kovar C."/>
            <person name="Lara F."/>
            <person name="Lee S."/>
            <person name="Mata R."/>
            <person name="Mathew T."/>
            <person name="Moen C."/>
            <person name="Morales K."/>
            <person name="Munidasa M."/>
            <person name="Nazareth L."/>
            <person name="Ngo R."/>
            <person name="Nguyen L."/>
            <person name="Okwuonu G."/>
            <person name="Ongeri F."/>
            <person name="Patil S."/>
            <person name="Petrosino J."/>
            <person name="Pham C."/>
            <person name="Pham P."/>
            <person name="Pu L.-L."/>
            <person name="Puazo M."/>
            <person name="Raj R."/>
            <person name="Reid J."/>
            <person name="Rouhana J."/>
            <person name="Saada N."/>
            <person name="Shang Y."/>
            <person name="Simmons D."/>
            <person name="Thornton R."/>
            <person name="Warren J."/>
            <person name="Weissenberger G."/>
            <person name="Zhang J."/>
            <person name="Zhang L."/>
            <person name="Zhou C."/>
            <person name="Zhu D."/>
            <person name="Muzny D."/>
            <person name="Worley K."/>
            <person name="Gibbs R."/>
        </authorList>
    </citation>
    <scope>NUCLEOTIDE SEQUENCE [LARGE SCALE GENOMIC DNA]</scope>
    <source>
        <strain evidence="1 2">DSM 15436</strain>
    </source>
</reference>
<accession>C0VZ48</accession>